<dbReference type="Proteomes" id="UP000485058">
    <property type="component" value="Unassembled WGS sequence"/>
</dbReference>
<dbReference type="GO" id="GO:0032259">
    <property type="term" value="P:methylation"/>
    <property type="evidence" value="ECO:0007669"/>
    <property type="project" value="UniProtKB-KW"/>
</dbReference>
<evidence type="ECO:0000256" key="2">
    <source>
        <dbReference type="ARBA" id="ARBA00022679"/>
    </source>
</evidence>
<comment type="caution">
    <text evidence="3">The sequence shown here is derived from an EMBL/GenBank/DDBJ whole genome shotgun (WGS) entry which is preliminary data.</text>
</comment>
<keyword evidence="2" id="KW-0808">Transferase</keyword>
<organism evidence="3 4">
    <name type="scientific">Haematococcus lacustris</name>
    <name type="common">Green alga</name>
    <name type="synonym">Haematococcus pluvialis</name>
    <dbReference type="NCBI Taxonomy" id="44745"/>
    <lineage>
        <taxon>Eukaryota</taxon>
        <taxon>Viridiplantae</taxon>
        <taxon>Chlorophyta</taxon>
        <taxon>core chlorophytes</taxon>
        <taxon>Chlorophyceae</taxon>
        <taxon>CS clade</taxon>
        <taxon>Chlamydomonadales</taxon>
        <taxon>Haematococcaceae</taxon>
        <taxon>Haematococcus</taxon>
    </lineage>
</organism>
<dbReference type="EMBL" id="BLLF01006399">
    <property type="protein sequence ID" value="GFH32218.1"/>
    <property type="molecule type" value="Genomic_DNA"/>
</dbReference>
<feature type="non-terminal residue" evidence="3">
    <location>
        <position position="1"/>
    </location>
</feature>
<sequence length="67" mass="7692">MGECLRDLLSFAARLLVRGGRLVFFMPSTPDTYSAQELPSHPALRLLHNSEQLLTSRYSRRLITMEK</sequence>
<evidence type="ECO:0000313" key="3">
    <source>
        <dbReference type="EMBL" id="GFH32218.1"/>
    </source>
</evidence>
<dbReference type="PANTHER" id="PTHR13370">
    <property type="entry name" value="RNA METHYLASE-RELATED"/>
    <property type="match status" value="1"/>
</dbReference>
<evidence type="ECO:0000313" key="4">
    <source>
        <dbReference type="Proteomes" id="UP000485058"/>
    </source>
</evidence>
<feature type="non-terminal residue" evidence="3">
    <location>
        <position position="67"/>
    </location>
</feature>
<reference evidence="3 4" key="1">
    <citation type="submission" date="2020-02" db="EMBL/GenBank/DDBJ databases">
        <title>Draft genome sequence of Haematococcus lacustris strain NIES-144.</title>
        <authorList>
            <person name="Morimoto D."/>
            <person name="Nakagawa S."/>
            <person name="Yoshida T."/>
            <person name="Sawayama S."/>
        </authorList>
    </citation>
    <scope>NUCLEOTIDE SEQUENCE [LARGE SCALE GENOMIC DNA]</scope>
    <source>
        <strain evidence="3 4">NIES-144</strain>
    </source>
</reference>
<dbReference type="PANTHER" id="PTHR13370:SF3">
    <property type="entry name" value="TRNA (GUANINE(10)-N2)-METHYLTRANSFERASE HOMOLOG"/>
    <property type="match status" value="1"/>
</dbReference>
<name>A0A6A0AHW4_HAELA</name>
<dbReference type="AlphaFoldDB" id="A0A6A0AHW4"/>
<keyword evidence="1" id="KW-0489">Methyltransferase</keyword>
<evidence type="ECO:0000256" key="1">
    <source>
        <dbReference type="ARBA" id="ARBA00022603"/>
    </source>
</evidence>
<protein>
    <submittedName>
        <fullName evidence="3">Uncharacterized protein</fullName>
    </submittedName>
</protein>
<dbReference type="GO" id="GO:0005737">
    <property type="term" value="C:cytoplasm"/>
    <property type="evidence" value="ECO:0007669"/>
    <property type="project" value="TreeGrafter"/>
</dbReference>
<proteinExistence type="predicted"/>
<gene>
    <name evidence="3" type="ORF">HaLaN_31404</name>
</gene>
<accession>A0A6A0AHW4</accession>
<keyword evidence="4" id="KW-1185">Reference proteome</keyword>
<dbReference type="GO" id="GO:0008168">
    <property type="term" value="F:methyltransferase activity"/>
    <property type="evidence" value="ECO:0007669"/>
    <property type="project" value="UniProtKB-KW"/>
</dbReference>